<dbReference type="Proteomes" id="UP001596099">
    <property type="component" value="Unassembled WGS sequence"/>
</dbReference>
<dbReference type="Pfam" id="PF24336">
    <property type="entry name" value="DUF7504"/>
    <property type="match status" value="1"/>
</dbReference>
<dbReference type="AlphaFoldDB" id="A0ABD5RHR5"/>
<keyword evidence="2" id="KW-1185">Reference proteome</keyword>
<proteinExistence type="predicted"/>
<comment type="caution">
    <text evidence="1">The sequence shown here is derived from an EMBL/GenBank/DDBJ whole genome shotgun (WGS) entry which is preliminary data.</text>
</comment>
<evidence type="ECO:0000313" key="2">
    <source>
        <dbReference type="Proteomes" id="UP001596099"/>
    </source>
</evidence>
<gene>
    <name evidence="1" type="ORF">ACFPYI_00775</name>
</gene>
<accession>A0ABD5RHR5</accession>
<evidence type="ECO:0000313" key="1">
    <source>
        <dbReference type="EMBL" id="MFC5969853.1"/>
    </source>
</evidence>
<organism evidence="1 2">
    <name type="scientific">Halomarina salina</name>
    <dbReference type="NCBI Taxonomy" id="1872699"/>
    <lineage>
        <taxon>Archaea</taxon>
        <taxon>Methanobacteriati</taxon>
        <taxon>Methanobacteriota</taxon>
        <taxon>Stenosarchaea group</taxon>
        <taxon>Halobacteria</taxon>
        <taxon>Halobacteriales</taxon>
        <taxon>Natronomonadaceae</taxon>
        <taxon>Halomarina</taxon>
    </lineage>
</organism>
<dbReference type="EMBL" id="JBHSQH010000001">
    <property type="protein sequence ID" value="MFC5969853.1"/>
    <property type="molecule type" value="Genomic_DNA"/>
</dbReference>
<name>A0ABD5RHR5_9EURY</name>
<sequence>MTSPSDDDDSDDQHRFRRLLLQAKAEGCRVLVTGDVGADVLATRSRRLFGQGENRHRLFAATALGTDSIRRHLPETVSIDDQDVELIRLGDIRSVDVTETYSTPPHIDDDNEFAAFRWRVVDAIARHRADHSPDPGELRVGVAPLAPLLDQHRIECIDEFVRVVGRETVRSNGMAHFHLGLDASSDLAAHLLPEMDVHIQLRRRTPRSLEHRWILLRHNVHTDWLPLQE</sequence>
<reference evidence="1 2" key="1">
    <citation type="journal article" date="2019" name="Int. J. Syst. Evol. Microbiol.">
        <title>The Global Catalogue of Microorganisms (GCM) 10K type strain sequencing project: providing services to taxonomists for standard genome sequencing and annotation.</title>
        <authorList>
            <consortium name="The Broad Institute Genomics Platform"/>
            <consortium name="The Broad Institute Genome Sequencing Center for Infectious Disease"/>
            <person name="Wu L."/>
            <person name="Ma J."/>
        </authorList>
    </citation>
    <scope>NUCLEOTIDE SEQUENCE [LARGE SCALE GENOMIC DNA]</scope>
    <source>
        <strain evidence="1 2">CGMCC 1.12543</strain>
    </source>
</reference>
<dbReference type="InterPro" id="IPR055927">
    <property type="entry name" value="DUF7504"/>
</dbReference>
<protein>
    <submittedName>
        <fullName evidence="1">Uncharacterized protein</fullName>
    </submittedName>
</protein>
<dbReference type="RefSeq" id="WP_247418221.1">
    <property type="nucleotide sequence ID" value="NZ_JALLGW010000001.1"/>
</dbReference>